<gene>
    <name evidence="1" type="ORF">OFUS_LOCUS24932</name>
</gene>
<dbReference type="Proteomes" id="UP000749559">
    <property type="component" value="Unassembled WGS sequence"/>
</dbReference>
<reference evidence="1" key="1">
    <citation type="submission" date="2022-03" db="EMBL/GenBank/DDBJ databases">
        <authorList>
            <person name="Martin C."/>
        </authorList>
    </citation>
    <scope>NUCLEOTIDE SEQUENCE</scope>
</reference>
<evidence type="ECO:0008006" key="3">
    <source>
        <dbReference type="Google" id="ProtNLM"/>
    </source>
</evidence>
<organism evidence="1 2">
    <name type="scientific">Owenia fusiformis</name>
    <name type="common">Polychaete worm</name>
    <dbReference type="NCBI Taxonomy" id="6347"/>
    <lineage>
        <taxon>Eukaryota</taxon>
        <taxon>Metazoa</taxon>
        <taxon>Spiralia</taxon>
        <taxon>Lophotrochozoa</taxon>
        <taxon>Annelida</taxon>
        <taxon>Polychaeta</taxon>
        <taxon>Sedentaria</taxon>
        <taxon>Canalipalpata</taxon>
        <taxon>Sabellida</taxon>
        <taxon>Oweniida</taxon>
        <taxon>Oweniidae</taxon>
        <taxon>Owenia</taxon>
    </lineage>
</organism>
<protein>
    <recommendedName>
        <fullName evidence="3">Sulfotransferase</fullName>
    </recommendedName>
</protein>
<keyword evidence="2" id="KW-1185">Reference proteome</keyword>
<dbReference type="Gene3D" id="3.40.50.300">
    <property type="entry name" value="P-loop containing nucleotide triphosphate hydrolases"/>
    <property type="match status" value="1"/>
</dbReference>
<dbReference type="PANTHER" id="PTHR33844:SF1">
    <property type="entry name" value="SULFOTRANSFERASE DOMAIN-CONTAINING PROTEIN"/>
    <property type="match status" value="1"/>
</dbReference>
<evidence type="ECO:0000313" key="2">
    <source>
        <dbReference type="Proteomes" id="UP000749559"/>
    </source>
</evidence>
<accession>A0A8S4Q5A1</accession>
<evidence type="ECO:0000313" key="1">
    <source>
        <dbReference type="EMBL" id="CAH1801114.1"/>
    </source>
</evidence>
<proteinExistence type="predicted"/>
<dbReference type="InterPro" id="IPR027417">
    <property type="entry name" value="P-loop_NTPase"/>
</dbReference>
<dbReference type="EMBL" id="CAIIXF020000012">
    <property type="protein sequence ID" value="CAH1801114.1"/>
    <property type="molecule type" value="Genomic_DNA"/>
</dbReference>
<dbReference type="SUPFAM" id="SSF52540">
    <property type="entry name" value="P-loop containing nucleoside triphosphate hydrolases"/>
    <property type="match status" value="1"/>
</dbReference>
<name>A0A8S4Q5A1_OWEFU</name>
<dbReference type="AlphaFoldDB" id="A0A8S4Q5A1"/>
<dbReference type="PANTHER" id="PTHR33844">
    <property type="entry name" value="SULFOTRANSFER_1 DOMAIN-CONTAINING PROTEIN"/>
    <property type="match status" value="1"/>
</dbReference>
<comment type="caution">
    <text evidence="1">The sequence shown here is derived from an EMBL/GenBank/DDBJ whole genome shotgun (WGS) entry which is preliminary data.</text>
</comment>
<sequence length="427" mass="48785">MDILLFLLYHIVRGVFITLRRLYWKINGVSSFLAEINRGRHYNKSAQVGTIIWRGKIIEHNLADEADFLFVHERFAHPRCVLDNDVTLYTITDNNEAIFVETPSNINIYSSDVHPFFYAAQFKHAVRVIKLPFESFTILANEIGDPKMKIVLISNTGRCGSTLLLQIFESTGQFITISEPDAMTKLALLRMKSGRTPMEEKTWCQMYKNLVRLQCKPRAGVDIQPAYCIKTRHVCVNDIEVLMAEFPDVHQIFLYRNILNTTKSMHSITNSYNKIQQYYLPINKVSNTMVNALLPNWAKGKKFTKSPLSCYILEWGLVMSIYLHHQQNGVRVAAIRYEDILDSPTEACSTIFKYCNISTEFVSSGVKALCKESQRGSAIMRTDKAAKRMEITVHMKKELNEILSKMGLPKLDEPCIVSGLITGHGQL</sequence>
<dbReference type="OrthoDB" id="5912733at2759"/>